<gene>
    <name evidence="1" type="ORF">O9A_00980</name>
</gene>
<dbReference type="Proteomes" id="UP000027015">
    <property type="component" value="Unassembled WGS sequence"/>
</dbReference>
<dbReference type="EMBL" id="AHPL01000008">
    <property type="protein sequence ID" value="KEC55100.1"/>
    <property type="molecule type" value="Genomic_DNA"/>
</dbReference>
<protein>
    <submittedName>
        <fullName evidence="1">Uncharacterized protein</fullName>
    </submittedName>
</protein>
<evidence type="ECO:0000313" key="2">
    <source>
        <dbReference type="Proteomes" id="UP000027015"/>
    </source>
</evidence>
<proteinExistence type="predicted"/>
<organism evidence="1 2">
    <name type="scientific">Bartonella koehlerae C-29</name>
    <dbReference type="NCBI Taxonomy" id="1134510"/>
    <lineage>
        <taxon>Bacteria</taxon>
        <taxon>Pseudomonadati</taxon>
        <taxon>Pseudomonadota</taxon>
        <taxon>Alphaproteobacteria</taxon>
        <taxon>Hyphomicrobiales</taxon>
        <taxon>Bartonellaceae</taxon>
        <taxon>Bartonella</taxon>
    </lineage>
</organism>
<dbReference type="PATRIC" id="fig|1134510.3.peg.1116"/>
<dbReference type="HOGENOM" id="CLU_2618407_0_0_5"/>
<reference evidence="1 2" key="1">
    <citation type="submission" date="2012-04" db="EMBL/GenBank/DDBJ databases">
        <title>The Genome Sequence of Bartonella koehlerae C-29.</title>
        <authorList>
            <consortium name="The Broad Institute Genome Sequencing Platform"/>
            <consortium name="The Broad Institute Genome Sequencing Center for Infectious Disease"/>
            <person name="Feldgarden M."/>
            <person name="Kirby J."/>
            <person name="Kosoy M."/>
            <person name="Birtles R."/>
            <person name="Probert W.S."/>
            <person name="Chiaraviglio L."/>
            <person name="Walker B."/>
            <person name="Young S.K."/>
            <person name="Zeng Q."/>
            <person name="Gargeya S."/>
            <person name="Fitzgerald M."/>
            <person name="Haas B."/>
            <person name="Abouelleil A."/>
            <person name="Alvarado L."/>
            <person name="Arachchi H.M."/>
            <person name="Berlin A.M."/>
            <person name="Chapman S.B."/>
            <person name="Goldberg J."/>
            <person name="Griggs A."/>
            <person name="Gujja S."/>
            <person name="Hansen M."/>
            <person name="Howarth C."/>
            <person name="Imamovic A."/>
            <person name="Larimer J."/>
            <person name="McCowen C."/>
            <person name="Montmayeur A."/>
            <person name="Murphy C."/>
            <person name="Neiman D."/>
            <person name="Pearson M."/>
            <person name="Priest M."/>
            <person name="Roberts A."/>
            <person name="Saif S."/>
            <person name="Shea T."/>
            <person name="Sisk P."/>
            <person name="Sykes S."/>
            <person name="Wortman J."/>
            <person name="Nusbaum C."/>
            <person name="Birren B."/>
        </authorList>
    </citation>
    <scope>NUCLEOTIDE SEQUENCE [LARGE SCALE GENOMIC DNA]</scope>
    <source>
        <strain evidence="1 2">C-29</strain>
    </source>
</reference>
<evidence type="ECO:0000313" key="1">
    <source>
        <dbReference type="EMBL" id="KEC55100.1"/>
    </source>
</evidence>
<comment type="caution">
    <text evidence="1">The sequence shown here is derived from an EMBL/GenBank/DDBJ whole genome shotgun (WGS) entry which is preliminary data.</text>
</comment>
<name>A0A067W5A7_9HYPH</name>
<sequence>MLLSLHGNGFIRFDRENFSESQIMISAKERNDTNWDIVNRLLKKNKNFFVYIKLIHQFYQTGESHQFD</sequence>
<accession>A0A067W5A7</accession>
<dbReference type="AlphaFoldDB" id="A0A067W5A7"/>
<dbReference type="eggNOG" id="COG2958">
    <property type="taxonomic scope" value="Bacteria"/>
</dbReference>
<keyword evidence="2" id="KW-1185">Reference proteome</keyword>